<evidence type="ECO:0000313" key="2">
    <source>
        <dbReference type="EMBL" id="KNE71561.1"/>
    </source>
</evidence>
<keyword evidence="3" id="KW-1185">Reference proteome</keyword>
<accession>A0A0L0TA15</accession>
<gene>
    <name evidence="2" type="ORF">AMAG_20394</name>
</gene>
<proteinExistence type="predicted"/>
<feature type="chain" id="PRO_5005548426" evidence="1">
    <location>
        <begin position="29"/>
        <end position="84"/>
    </location>
</feature>
<name>A0A0L0TA15_ALLM3</name>
<keyword evidence="1" id="KW-0732">Signal</keyword>
<reference evidence="2 3" key="1">
    <citation type="submission" date="2009-11" db="EMBL/GenBank/DDBJ databases">
        <title>Annotation of Allomyces macrogynus ATCC 38327.</title>
        <authorList>
            <consortium name="The Broad Institute Genome Sequencing Platform"/>
            <person name="Russ C."/>
            <person name="Cuomo C."/>
            <person name="Burger G."/>
            <person name="Gray M.W."/>
            <person name="Holland P.W.H."/>
            <person name="King N."/>
            <person name="Lang F.B.F."/>
            <person name="Roger A.J."/>
            <person name="Ruiz-Trillo I."/>
            <person name="Young S.K."/>
            <person name="Zeng Q."/>
            <person name="Gargeya S."/>
            <person name="Fitzgerald M."/>
            <person name="Haas B."/>
            <person name="Abouelleil A."/>
            <person name="Alvarado L."/>
            <person name="Arachchi H.M."/>
            <person name="Berlin A."/>
            <person name="Chapman S.B."/>
            <person name="Gearin G."/>
            <person name="Goldberg J."/>
            <person name="Griggs A."/>
            <person name="Gujja S."/>
            <person name="Hansen M."/>
            <person name="Heiman D."/>
            <person name="Howarth C."/>
            <person name="Larimer J."/>
            <person name="Lui A."/>
            <person name="MacDonald P.J.P."/>
            <person name="McCowen C."/>
            <person name="Montmayeur A."/>
            <person name="Murphy C."/>
            <person name="Neiman D."/>
            <person name="Pearson M."/>
            <person name="Priest M."/>
            <person name="Roberts A."/>
            <person name="Saif S."/>
            <person name="Shea T."/>
            <person name="Sisk P."/>
            <person name="Stolte C."/>
            <person name="Sykes S."/>
            <person name="Wortman J."/>
            <person name="Nusbaum C."/>
            <person name="Birren B."/>
        </authorList>
    </citation>
    <scope>NUCLEOTIDE SEQUENCE [LARGE SCALE GENOMIC DNA]</scope>
    <source>
        <strain evidence="2 3">ATCC 38327</strain>
    </source>
</reference>
<sequence>MAKFSLKSITVAAFLLLGVVASSPAVHAAPAAGADAQAVNAALVSAKLAELNSLVKGVDPAIFCGPTFCSQCKNIGGCGCCMIG</sequence>
<evidence type="ECO:0000256" key="1">
    <source>
        <dbReference type="SAM" id="SignalP"/>
    </source>
</evidence>
<reference evidence="3" key="2">
    <citation type="submission" date="2009-11" db="EMBL/GenBank/DDBJ databases">
        <title>The Genome Sequence of Allomyces macrogynus strain ATCC 38327.</title>
        <authorList>
            <consortium name="The Broad Institute Genome Sequencing Platform"/>
            <person name="Russ C."/>
            <person name="Cuomo C."/>
            <person name="Shea T."/>
            <person name="Young S.K."/>
            <person name="Zeng Q."/>
            <person name="Koehrsen M."/>
            <person name="Haas B."/>
            <person name="Borodovsky M."/>
            <person name="Guigo R."/>
            <person name="Alvarado L."/>
            <person name="Berlin A."/>
            <person name="Borenstein D."/>
            <person name="Chen Z."/>
            <person name="Engels R."/>
            <person name="Freedman E."/>
            <person name="Gellesch M."/>
            <person name="Goldberg J."/>
            <person name="Griggs A."/>
            <person name="Gujja S."/>
            <person name="Heiman D."/>
            <person name="Hepburn T."/>
            <person name="Howarth C."/>
            <person name="Jen D."/>
            <person name="Larson L."/>
            <person name="Lewis B."/>
            <person name="Mehta T."/>
            <person name="Park D."/>
            <person name="Pearson M."/>
            <person name="Roberts A."/>
            <person name="Saif S."/>
            <person name="Shenoy N."/>
            <person name="Sisk P."/>
            <person name="Stolte C."/>
            <person name="Sykes S."/>
            <person name="Walk T."/>
            <person name="White J."/>
            <person name="Yandava C."/>
            <person name="Burger G."/>
            <person name="Gray M.W."/>
            <person name="Holland P.W.H."/>
            <person name="King N."/>
            <person name="Lang F.B.F."/>
            <person name="Roger A.J."/>
            <person name="Ruiz-Trillo I."/>
            <person name="Lander E."/>
            <person name="Nusbaum C."/>
        </authorList>
    </citation>
    <scope>NUCLEOTIDE SEQUENCE [LARGE SCALE GENOMIC DNA]</scope>
    <source>
        <strain evidence="3">ATCC 38327</strain>
    </source>
</reference>
<dbReference type="AlphaFoldDB" id="A0A0L0TA15"/>
<organism evidence="2 3">
    <name type="scientific">Allomyces macrogynus (strain ATCC 38327)</name>
    <name type="common">Allomyces javanicus var. macrogynus</name>
    <dbReference type="NCBI Taxonomy" id="578462"/>
    <lineage>
        <taxon>Eukaryota</taxon>
        <taxon>Fungi</taxon>
        <taxon>Fungi incertae sedis</taxon>
        <taxon>Blastocladiomycota</taxon>
        <taxon>Blastocladiomycetes</taxon>
        <taxon>Blastocladiales</taxon>
        <taxon>Blastocladiaceae</taxon>
        <taxon>Allomyces</taxon>
    </lineage>
</organism>
<dbReference type="VEuPathDB" id="FungiDB:AMAG_20394"/>
<dbReference type="OrthoDB" id="10409917at2759"/>
<dbReference type="Proteomes" id="UP000054350">
    <property type="component" value="Unassembled WGS sequence"/>
</dbReference>
<evidence type="ECO:0000313" key="3">
    <source>
        <dbReference type="Proteomes" id="UP000054350"/>
    </source>
</evidence>
<protein>
    <submittedName>
        <fullName evidence="2">Uncharacterized protein</fullName>
    </submittedName>
</protein>
<dbReference type="EMBL" id="GG745372">
    <property type="protein sequence ID" value="KNE71561.1"/>
    <property type="molecule type" value="Genomic_DNA"/>
</dbReference>
<feature type="signal peptide" evidence="1">
    <location>
        <begin position="1"/>
        <end position="28"/>
    </location>
</feature>